<keyword evidence="8" id="KW-0967">Endosome</keyword>
<dbReference type="AlphaFoldDB" id="A0A1S3K8G1"/>
<keyword evidence="14" id="KW-0968">Cytoplasmic vesicle</keyword>
<dbReference type="GO" id="GO:0031902">
    <property type="term" value="C:late endosome membrane"/>
    <property type="evidence" value="ECO:0007669"/>
    <property type="project" value="TreeGrafter"/>
</dbReference>
<dbReference type="OrthoDB" id="6232933at2759"/>
<evidence type="ECO:0000256" key="18">
    <source>
        <dbReference type="ARBA" id="ARBA00074379"/>
    </source>
</evidence>
<evidence type="ECO:0000256" key="19">
    <source>
        <dbReference type="ARBA" id="ARBA00076257"/>
    </source>
</evidence>
<evidence type="ECO:0000259" key="22">
    <source>
        <dbReference type="Pfam" id="PF01299"/>
    </source>
</evidence>
<evidence type="ECO:0000256" key="1">
    <source>
        <dbReference type="ARBA" id="ARBA00004151"/>
    </source>
</evidence>
<dbReference type="FunCoup" id="A0A1S3K8G1">
    <property type="interactions" value="187"/>
</dbReference>
<organism evidence="23 24">
    <name type="scientific">Lingula anatina</name>
    <name type="common">Brachiopod</name>
    <name type="synonym">Lingula unguis</name>
    <dbReference type="NCBI Taxonomy" id="7574"/>
    <lineage>
        <taxon>Eukaryota</taxon>
        <taxon>Metazoa</taxon>
        <taxon>Spiralia</taxon>
        <taxon>Lophotrochozoa</taxon>
        <taxon>Brachiopoda</taxon>
        <taxon>Linguliformea</taxon>
        <taxon>Lingulata</taxon>
        <taxon>Lingulida</taxon>
        <taxon>Linguloidea</taxon>
        <taxon>Lingulidae</taxon>
        <taxon>Lingula</taxon>
    </lineage>
</organism>
<evidence type="ECO:0000256" key="16">
    <source>
        <dbReference type="ARBA" id="ARBA00053950"/>
    </source>
</evidence>
<evidence type="ECO:0000256" key="2">
    <source>
        <dbReference type="ARBA" id="ARBA00004158"/>
    </source>
</evidence>
<evidence type="ECO:0000256" key="13">
    <source>
        <dbReference type="ARBA" id="ARBA00023273"/>
    </source>
</evidence>
<proteinExistence type="inferred from homology"/>
<evidence type="ECO:0000256" key="21">
    <source>
        <dbReference type="SAM" id="Phobius"/>
    </source>
</evidence>
<dbReference type="InterPro" id="IPR048528">
    <property type="entry name" value="Lamp2-like_luminal"/>
</dbReference>
<feature type="domain" description="Lysosome-associated membrane glycoprotein 2-like luminal" evidence="22">
    <location>
        <begin position="110"/>
        <end position="273"/>
    </location>
</feature>
<evidence type="ECO:0000256" key="6">
    <source>
        <dbReference type="ARBA" id="ARBA00022692"/>
    </source>
</evidence>
<dbReference type="KEGG" id="lak:106179459"/>
<keyword evidence="9 21" id="KW-1133">Transmembrane helix</keyword>
<evidence type="ECO:0000256" key="10">
    <source>
        <dbReference type="ARBA" id="ARBA00023018"/>
    </source>
</evidence>
<keyword evidence="11 20" id="KW-0472">Membrane</keyword>
<evidence type="ECO:0000256" key="4">
    <source>
        <dbReference type="ARBA" id="ARBA00004279"/>
    </source>
</evidence>
<evidence type="ECO:0000256" key="5">
    <source>
        <dbReference type="ARBA" id="ARBA00009644"/>
    </source>
</evidence>
<feature type="transmembrane region" description="Helical" evidence="21">
    <location>
        <begin position="309"/>
        <end position="332"/>
    </location>
</feature>
<accession>A0A1S3K8G1</accession>
<dbReference type="PANTHER" id="PTHR11506">
    <property type="entry name" value="LYSOSOME-ASSOCIATED MEMBRANE GLYCOPROTEIN"/>
    <property type="match status" value="1"/>
</dbReference>
<keyword evidence="7" id="KW-0732">Signal</keyword>
<evidence type="ECO:0000256" key="14">
    <source>
        <dbReference type="ARBA" id="ARBA00023329"/>
    </source>
</evidence>
<keyword evidence="6 20" id="KW-0812">Transmembrane</keyword>
<evidence type="ECO:0000256" key="8">
    <source>
        <dbReference type="ARBA" id="ARBA00022753"/>
    </source>
</evidence>
<reference evidence="24" key="2">
    <citation type="submission" date="2025-08" db="UniProtKB">
        <authorList>
            <consortium name="RefSeq"/>
        </authorList>
    </citation>
    <scope>IDENTIFICATION</scope>
</reference>
<reference evidence="24" key="1">
    <citation type="journal article" date="2015" name="Nat. Commun.">
        <title>The Lingula genome provides insights into brachiopod evolution and the origin of phosphate biomineralization.</title>
        <authorList>
            <person name="Luo Y.J."/>
            <person name="Takeuchi T."/>
            <person name="Koyanagi R."/>
            <person name="Yamada L."/>
            <person name="Kanda M."/>
            <person name="Khalturina M."/>
            <person name="Fujie M."/>
            <person name="Yamasaki S.I."/>
            <person name="Endo K."/>
            <person name="Satoh N."/>
        </authorList>
    </citation>
    <scope>NUCLEOTIDE SEQUENCE</scope>
</reference>
<dbReference type="GO" id="GO:0005886">
    <property type="term" value="C:plasma membrane"/>
    <property type="evidence" value="ECO:0007669"/>
    <property type="project" value="UniProtKB-SubCell"/>
</dbReference>
<evidence type="ECO:0000256" key="9">
    <source>
        <dbReference type="ARBA" id="ARBA00022989"/>
    </source>
</evidence>
<comment type="caution">
    <text evidence="20">Lacks conserved residue(s) required for the propagation of feature annotation.</text>
</comment>
<evidence type="ECO:0000256" key="3">
    <source>
        <dbReference type="ARBA" id="ARBA00004172"/>
    </source>
</evidence>
<dbReference type="RefSeq" id="XP_013418541.1">
    <property type="nucleotide sequence ID" value="XM_013563087.1"/>
</dbReference>
<dbReference type="GO" id="GO:0005765">
    <property type="term" value="C:lysosomal membrane"/>
    <property type="evidence" value="ECO:0007669"/>
    <property type="project" value="TreeGrafter"/>
</dbReference>
<gene>
    <name evidence="24" type="primary">LOC106179459</name>
</gene>
<evidence type="ECO:0000256" key="12">
    <source>
        <dbReference type="ARBA" id="ARBA00023180"/>
    </source>
</evidence>
<sequence>MMPELFPNVEAAVANQTLVVRNVDDDGNLMAPAGFSTRLSRCLVCNTQHVFQNLEAHGTDAEHYHDTLVTMTISDVQFIAFKEDETTHISDSGECNKCVMDIAEAPEDRFFVTGSAGEVCIILDVAAKFVIPYKMYDNSTGHGMFNLPTQNETTVSGQCDERRQTVSVTFFEDWVLSASFEKDDMTSSGNYNVSDLSLTFTYSDERFVDPHPSIVDTTVTVHLSMGNQTTLDPFQAALGQYFKCQKEQTLLLADENGNGARLDTYKFDFQAFKETDDNDFSDAQNFHECSSDNGGGGGSGGAENGDSNAIVHVVIALVVGLAALLLLAVFLIKRQRARSSYQSM</sequence>
<keyword evidence="10" id="KW-0770">Synapse</keyword>
<dbReference type="Gene3D" id="2.40.160.110">
    <property type="match status" value="2"/>
</dbReference>
<dbReference type="PANTHER" id="PTHR11506:SF35">
    <property type="entry name" value="LYSOSOME-ASSOCIATED MEMBRANE GLYCOPROTEIN 5"/>
    <property type="match status" value="1"/>
</dbReference>
<evidence type="ECO:0000256" key="20">
    <source>
        <dbReference type="PROSITE-ProRule" id="PRU00740"/>
    </source>
</evidence>
<comment type="similarity">
    <text evidence="5 20">Belongs to the LAMP family.</text>
</comment>
<dbReference type="GO" id="GO:0072594">
    <property type="term" value="P:establishment of protein localization to organelle"/>
    <property type="evidence" value="ECO:0007669"/>
    <property type="project" value="TreeGrafter"/>
</dbReference>
<comment type="function">
    <text evidence="16">Plays a role in short-term synaptic plasticity in a subset of GABAergic neurons in the brain.</text>
</comment>
<evidence type="ECO:0000256" key="17">
    <source>
        <dbReference type="ARBA" id="ARBA00060492"/>
    </source>
</evidence>
<dbReference type="STRING" id="7574.A0A1S3K8G1"/>
<dbReference type="PROSITE" id="PS51407">
    <property type="entry name" value="LAMP_3"/>
    <property type="match status" value="1"/>
</dbReference>
<evidence type="ECO:0000313" key="24">
    <source>
        <dbReference type="RefSeq" id="XP_013418541.1"/>
    </source>
</evidence>
<protein>
    <recommendedName>
        <fullName evidence="18">Lysosome-associated membrane glycoprotein 5</fullName>
    </recommendedName>
    <alternativeName>
        <fullName evidence="19">Lysosome-associated membrane protein 5</fullName>
    </alternativeName>
</protein>
<dbReference type="InParanoid" id="A0A1S3K8G1"/>
<evidence type="ECO:0000256" key="7">
    <source>
        <dbReference type="ARBA" id="ARBA00022729"/>
    </source>
</evidence>
<keyword evidence="23" id="KW-1185">Reference proteome</keyword>
<evidence type="ECO:0000313" key="23">
    <source>
        <dbReference type="Proteomes" id="UP000085678"/>
    </source>
</evidence>
<dbReference type="Pfam" id="PF01299">
    <property type="entry name" value="Lamp2-like_luminal"/>
    <property type="match status" value="1"/>
</dbReference>
<evidence type="ECO:0000256" key="11">
    <source>
        <dbReference type="ARBA" id="ARBA00023136"/>
    </source>
</evidence>
<comment type="subcellular location">
    <subcellularLocation>
        <location evidence="4">Cell projection</location>
        <location evidence="4">Dendrite</location>
    </subcellularLocation>
    <subcellularLocation>
        <location evidence="17">Cell projection</location>
        <location evidence="17">Growth cone membrane</location>
        <topology evidence="17">Single-pass type I membrane protein</topology>
    </subcellularLocation>
    <subcellularLocation>
        <location evidence="15">Cytoplasmic vesicle</location>
        <location evidence="15">Secretory vesicle</location>
        <location evidence="15">Synaptic vesicle membrane</location>
        <topology evidence="15">Single-pass type I membrane protein</topology>
    </subcellularLocation>
    <subcellularLocation>
        <location evidence="2">Early endosome membrane</location>
        <topology evidence="2">Single-pass type I membrane protein</topology>
    </subcellularLocation>
    <subcellularLocation>
        <location evidence="1">Endoplasmic reticulum-Golgi intermediate compartment membrane</location>
        <topology evidence="1">Single-pass type I membrane protein</topology>
    </subcellularLocation>
    <subcellularLocation>
        <location evidence="20">Membrane</location>
        <topology evidence="20">Single-pass type I membrane protein</topology>
    </subcellularLocation>
    <subcellularLocation>
        <location evidence="3">Recycling endosome</location>
    </subcellularLocation>
</comment>
<dbReference type="Proteomes" id="UP000085678">
    <property type="component" value="Unplaced"/>
</dbReference>
<evidence type="ECO:0000256" key="15">
    <source>
        <dbReference type="ARBA" id="ARBA00029428"/>
    </source>
</evidence>
<name>A0A1S3K8G1_LINAN</name>
<keyword evidence="12" id="KW-0325">Glycoprotein</keyword>
<keyword evidence="13" id="KW-0966">Cell projection</keyword>
<dbReference type="InterPro" id="IPR002000">
    <property type="entry name" value="Lysosome-assoc_membr_glycop"/>
</dbReference>
<dbReference type="GeneID" id="106179459"/>